<comment type="caution">
    <text evidence="2">The sequence shown here is derived from an EMBL/GenBank/DDBJ whole genome shotgun (WGS) entry which is preliminary data.</text>
</comment>
<evidence type="ECO:0000313" key="2">
    <source>
        <dbReference type="EMBL" id="KKQ89533.1"/>
    </source>
</evidence>
<evidence type="ECO:0000313" key="3">
    <source>
        <dbReference type="Proteomes" id="UP000033934"/>
    </source>
</evidence>
<accession>A0A0G0LBY2</accession>
<proteinExistence type="predicted"/>
<name>A0A0G0LBY2_9BACT</name>
<keyword evidence="1" id="KW-1133">Transmembrane helix</keyword>
<reference evidence="2 3" key="1">
    <citation type="journal article" date="2015" name="Nature">
        <title>rRNA introns, odd ribosomes, and small enigmatic genomes across a large radiation of phyla.</title>
        <authorList>
            <person name="Brown C.T."/>
            <person name="Hug L.A."/>
            <person name="Thomas B.C."/>
            <person name="Sharon I."/>
            <person name="Castelle C.J."/>
            <person name="Singh A."/>
            <person name="Wilkins M.J."/>
            <person name="Williams K.H."/>
            <person name="Banfield J.F."/>
        </authorList>
    </citation>
    <scope>NUCLEOTIDE SEQUENCE [LARGE SCALE GENOMIC DNA]</scope>
</reference>
<dbReference type="AlphaFoldDB" id="A0A0G0LBY2"/>
<organism evidence="2 3">
    <name type="scientific">Berkelbacteria bacterium GW2011_GWA2_38_9</name>
    <dbReference type="NCBI Taxonomy" id="1618334"/>
    <lineage>
        <taxon>Bacteria</taxon>
        <taxon>Candidatus Berkelbacteria</taxon>
    </lineage>
</organism>
<feature type="transmembrane region" description="Helical" evidence="1">
    <location>
        <begin position="44"/>
        <end position="62"/>
    </location>
</feature>
<evidence type="ECO:0000256" key="1">
    <source>
        <dbReference type="SAM" id="Phobius"/>
    </source>
</evidence>
<dbReference type="Proteomes" id="UP000033934">
    <property type="component" value="Unassembled WGS sequence"/>
</dbReference>
<keyword evidence="1" id="KW-0472">Membrane</keyword>
<evidence type="ECO:0008006" key="4">
    <source>
        <dbReference type="Google" id="ProtNLM"/>
    </source>
</evidence>
<sequence length="180" mass="20495">MKNLKRRFAVTQILWWPAYGLLKIVEFVVNLTIWPIVSMKRYPGRSVIVCLLMISLIGYGIYRYYQVDRQSSICAQNLQVIYQALIGYQRDNGYLPQKLGDLCPKYLKSDDPAWMCPASDSYHTASASGVKTSYWYFIKPGVKTHCLASQLGHKVIAECFADHQGGRMQLSADGMVYFSS</sequence>
<gene>
    <name evidence="2" type="ORF">UT11_C0023G0007</name>
</gene>
<keyword evidence="1" id="KW-0812">Transmembrane</keyword>
<protein>
    <recommendedName>
        <fullName evidence="4">Type II secretion system protein GspG C-terminal domain-containing protein</fullName>
    </recommendedName>
</protein>
<dbReference type="EMBL" id="LBVO01000023">
    <property type="protein sequence ID" value="KKQ89533.1"/>
    <property type="molecule type" value="Genomic_DNA"/>
</dbReference>